<feature type="signal peptide" evidence="1">
    <location>
        <begin position="1"/>
        <end position="22"/>
    </location>
</feature>
<feature type="chain" id="PRO_5031242847" description="GPI inositol-deacylase PGAP1-like alpha/beta domain-containing protein" evidence="1">
    <location>
        <begin position="23"/>
        <end position="275"/>
    </location>
</feature>
<dbReference type="InterPro" id="IPR012908">
    <property type="entry name" value="PGAP1-ab_dom-like"/>
</dbReference>
<organism evidence="3 4">
    <name type="scientific">Thiolapillus brandeum</name>
    <dbReference type="NCBI Taxonomy" id="1076588"/>
    <lineage>
        <taxon>Bacteria</taxon>
        <taxon>Pseudomonadati</taxon>
        <taxon>Pseudomonadota</taxon>
        <taxon>Gammaproteobacteria</taxon>
        <taxon>Chromatiales</taxon>
        <taxon>Sedimenticolaceae</taxon>
        <taxon>Thiolapillus</taxon>
    </lineage>
</organism>
<dbReference type="KEGG" id="tbn:TBH_C1840"/>
<dbReference type="InterPro" id="IPR029058">
    <property type="entry name" value="AB_hydrolase_fold"/>
</dbReference>
<dbReference type="Proteomes" id="UP000031631">
    <property type="component" value="Chromosome"/>
</dbReference>
<dbReference type="OrthoDB" id="5760641at2"/>
<dbReference type="SUPFAM" id="SSF53474">
    <property type="entry name" value="alpha/beta-Hydrolases"/>
    <property type="match status" value="1"/>
</dbReference>
<protein>
    <recommendedName>
        <fullName evidence="2">GPI inositol-deacylase PGAP1-like alpha/beta domain-containing protein</fullName>
    </recommendedName>
</protein>
<accession>A0A7U6JJ24</accession>
<dbReference type="AlphaFoldDB" id="A0A7U6JJ24"/>
<feature type="domain" description="GPI inositol-deacylase PGAP1-like alpha/beta" evidence="2">
    <location>
        <begin position="106"/>
        <end position="149"/>
    </location>
</feature>
<name>A0A7U6JJ24_9GAMM</name>
<dbReference type="EMBL" id="AP012273">
    <property type="protein sequence ID" value="BAO44755.1"/>
    <property type="molecule type" value="Genomic_DNA"/>
</dbReference>
<keyword evidence="4" id="KW-1185">Reference proteome</keyword>
<keyword evidence="1" id="KW-0732">Signal</keyword>
<dbReference type="GO" id="GO:0016788">
    <property type="term" value="F:hydrolase activity, acting on ester bonds"/>
    <property type="evidence" value="ECO:0007669"/>
    <property type="project" value="InterPro"/>
</dbReference>
<dbReference type="Pfam" id="PF07819">
    <property type="entry name" value="PGAP1"/>
    <property type="match status" value="1"/>
</dbReference>
<evidence type="ECO:0000259" key="2">
    <source>
        <dbReference type="Pfam" id="PF07819"/>
    </source>
</evidence>
<evidence type="ECO:0000313" key="4">
    <source>
        <dbReference type="Proteomes" id="UP000031631"/>
    </source>
</evidence>
<evidence type="ECO:0000256" key="1">
    <source>
        <dbReference type="SAM" id="SignalP"/>
    </source>
</evidence>
<proteinExistence type="predicted"/>
<sequence length="275" mass="29838">MSIYRALLLSILILAAPLAAQAKVAVLVHGYLSDASTWERSGVNAMLRQAGWQQAGYLGMSPAGLVDQPLPHKDSDKLFYTVNLPSLAPAPVQASWLQASLDRISRKHPGEEITIVGHSAGGVVARLMLVQHGAGKVKRLITIAAPHLGTDKAIRALDAVDDGGMFGMIKEWMVREEIGDRMYNTLEVSRGILFNLVPPAPGTLLYWLNIQPHPDIEYISIIRSGGYVIAGDLVVPPFSQDMNQVPALRGKSKVYITVQGHELTPNDGRLLAEIL</sequence>
<evidence type="ECO:0000313" key="3">
    <source>
        <dbReference type="EMBL" id="BAO44755.1"/>
    </source>
</evidence>
<reference evidence="3 4" key="1">
    <citation type="journal article" date="2014" name="PLoS ONE">
        <title>Physiological and genomic features of a novel sulfur-oxidizing gammaproteobacterium belonging to a previously uncultivated symbiotic lineage isolated from a hydrothermal vent.</title>
        <authorList>
            <person name="Nunoura T."/>
            <person name="Takaki Y."/>
            <person name="Kazama H."/>
            <person name="Kakuta J."/>
            <person name="Shimamura S."/>
            <person name="Makita H."/>
            <person name="Hirai M."/>
            <person name="Miyazaki M."/>
            <person name="Takai K."/>
        </authorList>
    </citation>
    <scope>NUCLEOTIDE SEQUENCE [LARGE SCALE GENOMIC DNA]</scope>
    <source>
        <strain evidence="3 4">Hiromi1</strain>
    </source>
</reference>
<dbReference type="Gene3D" id="3.40.50.1820">
    <property type="entry name" value="alpha/beta hydrolase"/>
    <property type="match status" value="1"/>
</dbReference>
<gene>
    <name evidence="3" type="ORF">TBH_C1840</name>
</gene>
<dbReference type="RefSeq" id="WP_052470056.1">
    <property type="nucleotide sequence ID" value="NZ_AP012273.1"/>
</dbReference>